<dbReference type="InterPro" id="IPR026989">
    <property type="entry name" value="TnpV"/>
</dbReference>
<evidence type="ECO:0000313" key="1">
    <source>
        <dbReference type="EMBL" id="RGD66370.1"/>
    </source>
</evidence>
<proteinExistence type="predicted"/>
<protein>
    <submittedName>
        <fullName evidence="2">TnpV protein</fullName>
    </submittedName>
</protein>
<sequence>MQRFITDERTGIRYELIGDYYYPCLTAEEKPLLSRYGRMRERYLKEHKRVLYYTLMTSGKLYEHLAEIDTSACDMAEYLIKEMARKQGVTEQLKAVDMMRWIGLMNNIRACVDEIVLNDIVYS</sequence>
<dbReference type="EMBL" id="QTJW01000053">
    <property type="protein sequence ID" value="RGD66370.1"/>
    <property type="molecule type" value="Genomic_DNA"/>
</dbReference>
<dbReference type="Pfam" id="PF14198">
    <property type="entry name" value="TnpV"/>
    <property type="match status" value="1"/>
</dbReference>
<dbReference type="Proteomes" id="UP000263014">
    <property type="component" value="Unassembled WGS sequence"/>
</dbReference>
<evidence type="ECO:0000313" key="4">
    <source>
        <dbReference type="Proteomes" id="UP000263014"/>
    </source>
</evidence>
<dbReference type="RefSeq" id="WP_021630728.1">
    <property type="nucleotide sequence ID" value="NZ_QSON01000011.1"/>
</dbReference>
<dbReference type="AlphaFoldDB" id="A0A374P4K4"/>
<name>A0A374P4K4_9FIRM</name>
<comment type="caution">
    <text evidence="2">The sequence shown here is derived from an EMBL/GenBank/DDBJ whole genome shotgun (WGS) entry which is preliminary data.</text>
</comment>
<gene>
    <name evidence="1" type="ORF">DWX31_32920</name>
    <name evidence="2" type="ORF">DXD79_21600</name>
</gene>
<dbReference type="OrthoDB" id="9797564at2"/>
<dbReference type="EMBL" id="QSON01000011">
    <property type="protein sequence ID" value="RGJ00409.1"/>
    <property type="molecule type" value="Genomic_DNA"/>
</dbReference>
<evidence type="ECO:0000313" key="3">
    <source>
        <dbReference type="Proteomes" id="UP000261023"/>
    </source>
</evidence>
<reference evidence="3 4" key="1">
    <citation type="submission" date="2018-08" db="EMBL/GenBank/DDBJ databases">
        <title>A genome reference for cultivated species of the human gut microbiota.</title>
        <authorList>
            <person name="Zou Y."/>
            <person name="Xue W."/>
            <person name="Luo G."/>
        </authorList>
    </citation>
    <scope>NUCLEOTIDE SEQUENCE [LARGE SCALE GENOMIC DNA]</scope>
    <source>
        <strain evidence="1 3">AF19-13AC</strain>
        <strain evidence="2 4">TM09-12</strain>
    </source>
</reference>
<organism evidence="2 4">
    <name type="scientific">Hungatella hathewayi</name>
    <dbReference type="NCBI Taxonomy" id="154046"/>
    <lineage>
        <taxon>Bacteria</taxon>
        <taxon>Bacillati</taxon>
        <taxon>Bacillota</taxon>
        <taxon>Clostridia</taxon>
        <taxon>Lachnospirales</taxon>
        <taxon>Lachnospiraceae</taxon>
        <taxon>Hungatella</taxon>
    </lineage>
</organism>
<accession>A0A374P4K4</accession>
<evidence type="ECO:0000313" key="2">
    <source>
        <dbReference type="EMBL" id="RGJ00409.1"/>
    </source>
</evidence>
<dbReference type="Proteomes" id="UP000261023">
    <property type="component" value="Unassembled WGS sequence"/>
</dbReference>